<dbReference type="InterPro" id="IPR044068">
    <property type="entry name" value="CB"/>
</dbReference>
<keyword evidence="2 4" id="KW-0238">DNA-binding</keyword>
<accession>A0A1M5R9P8</accession>
<gene>
    <name evidence="8" type="ORF">SAMN05444169_6436</name>
</gene>
<proteinExistence type="predicted"/>
<keyword evidence="1" id="KW-0229">DNA integration</keyword>
<reference evidence="8 9" key="1">
    <citation type="submission" date="2016-11" db="EMBL/GenBank/DDBJ databases">
        <authorList>
            <person name="Jaros S."/>
            <person name="Januszkiewicz K."/>
            <person name="Wedrychowicz H."/>
        </authorList>
    </citation>
    <scope>NUCLEOTIDE SEQUENCE [LARGE SCALE GENOMIC DNA]</scope>
    <source>
        <strain evidence="8 9">GAS242</strain>
    </source>
</reference>
<feature type="compositionally biased region" description="Basic and acidic residues" evidence="5">
    <location>
        <begin position="344"/>
        <end position="358"/>
    </location>
</feature>
<dbReference type="GO" id="GO:0006310">
    <property type="term" value="P:DNA recombination"/>
    <property type="evidence" value="ECO:0007669"/>
    <property type="project" value="UniProtKB-KW"/>
</dbReference>
<dbReference type="InterPro" id="IPR002104">
    <property type="entry name" value="Integrase_catalytic"/>
</dbReference>
<dbReference type="SUPFAM" id="SSF56349">
    <property type="entry name" value="DNA breaking-rejoining enzymes"/>
    <property type="match status" value="1"/>
</dbReference>
<organism evidence="8 9">
    <name type="scientific">Bradyrhizobium erythrophlei</name>
    <dbReference type="NCBI Taxonomy" id="1437360"/>
    <lineage>
        <taxon>Bacteria</taxon>
        <taxon>Pseudomonadati</taxon>
        <taxon>Pseudomonadota</taxon>
        <taxon>Alphaproteobacteria</taxon>
        <taxon>Hyphomicrobiales</taxon>
        <taxon>Nitrobacteraceae</taxon>
        <taxon>Bradyrhizobium</taxon>
    </lineage>
</organism>
<keyword evidence="3" id="KW-0233">DNA recombination</keyword>
<dbReference type="Gene3D" id="1.10.150.130">
    <property type="match status" value="1"/>
</dbReference>
<dbReference type="Proteomes" id="UP000190675">
    <property type="component" value="Chromosome I"/>
</dbReference>
<dbReference type="OrthoDB" id="7873969at2"/>
<name>A0A1M5R9P8_9BRAD</name>
<dbReference type="AlphaFoldDB" id="A0A1M5R9P8"/>
<evidence type="ECO:0000256" key="2">
    <source>
        <dbReference type="ARBA" id="ARBA00023125"/>
    </source>
</evidence>
<dbReference type="InterPro" id="IPR010998">
    <property type="entry name" value="Integrase_recombinase_N"/>
</dbReference>
<dbReference type="GO" id="GO:0003677">
    <property type="term" value="F:DNA binding"/>
    <property type="evidence" value="ECO:0007669"/>
    <property type="project" value="UniProtKB-UniRule"/>
</dbReference>
<dbReference type="PROSITE" id="PS51900">
    <property type="entry name" value="CB"/>
    <property type="match status" value="1"/>
</dbReference>
<dbReference type="PROSITE" id="PS51898">
    <property type="entry name" value="TYR_RECOMBINASE"/>
    <property type="match status" value="1"/>
</dbReference>
<feature type="region of interest" description="Disordered" evidence="5">
    <location>
        <begin position="344"/>
        <end position="365"/>
    </location>
</feature>
<evidence type="ECO:0000259" key="6">
    <source>
        <dbReference type="PROSITE" id="PS51898"/>
    </source>
</evidence>
<dbReference type="Pfam" id="PF00589">
    <property type="entry name" value="Phage_integrase"/>
    <property type="match status" value="1"/>
</dbReference>
<dbReference type="InterPro" id="IPR011010">
    <property type="entry name" value="DNA_brk_join_enz"/>
</dbReference>
<protein>
    <submittedName>
        <fullName evidence="8">Site-specific recombinase XerD</fullName>
    </submittedName>
</protein>
<dbReference type="GO" id="GO:0015074">
    <property type="term" value="P:DNA integration"/>
    <property type="evidence" value="ECO:0007669"/>
    <property type="project" value="UniProtKB-KW"/>
</dbReference>
<sequence length="365" mass="40885">MKRKNPKFTHEFIDHDGKPRFYLRVPGRKRVPLPGLPWSPEFMEAREKALAGDWNASPIGANRTKAGTVNAAIISYYQSTAFTEGLAESTRTSRRAILERFRNEHGDKRIALLHKSALQAILNKRSAAAAKNWKKALRGFLDHCLSLDMMAADPLVGIKLTKTKSKPHRRWTPADIEQYERSFARGTKARLALELILSTGQARCDVVRIGRQFIRDETLSMSRQKTGVPFDIPVLPSLRAELDLQPQGERHLTFLVTEQGKSFTAAGFGNWFADRCREAGVPGRAHGLRSAAATRLADHGATAHQLMSWFGWRTLSEAERYTKEADRKRLAKEAGKLIAGTRIGKPETEFAKNDDKSLKGKTAKT</sequence>
<evidence type="ECO:0000256" key="5">
    <source>
        <dbReference type="SAM" id="MobiDB-lite"/>
    </source>
</evidence>
<evidence type="ECO:0000313" key="8">
    <source>
        <dbReference type="EMBL" id="SHH23055.1"/>
    </source>
</evidence>
<evidence type="ECO:0000313" key="9">
    <source>
        <dbReference type="Proteomes" id="UP000190675"/>
    </source>
</evidence>
<dbReference type="Gene3D" id="1.10.443.10">
    <property type="entry name" value="Intergrase catalytic core"/>
    <property type="match status" value="1"/>
</dbReference>
<feature type="domain" description="Core-binding (CB)" evidence="7">
    <location>
        <begin position="67"/>
        <end position="145"/>
    </location>
</feature>
<evidence type="ECO:0000256" key="3">
    <source>
        <dbReference type="ARBA" id="ARBA00023172"/>
    </source>
</evidence>
<evidence type="ECO:0000256" key="4">
    <source>
        <dbReference type="PROSITE-ProRule" id="PRU01248"/>
    </source>
</evidence>
<dbReference type="InterPro" id="IPR013762">
    <property type="entry name" value="Integrase-like_cat_sf"/>
</dbReference>
<evidence type="ECO:0000256" key="1">
    <source>
        <dbReference type="ARBA" id="ARBA00022908"/>
    </source>
</evidence>
<dbReference type="EMBL" id="LT670818">
    <property type="protein sequence ID" value="SHH23055.1"/>
    <property type="molecule type" value="Genomic_DNA"/>
</dbReference>
<evidence type="ECO:0000259" key="7">
    <source>
        <dbReference type="PROSITE" id="PS51900"/>
    </source>
</evidence>
<feature type="domain" description="Tyr recombinase" evidence="6">
    <location>
        <begin position="169"/>
        <end position="335"/>
    </location>
</feature>